<dbReference type="PANTHER" id="PTHR36223">
    <property type="entry name" value="BETA-LACTAMASE-TYPE TRANSPEPTIDASE FOLD DOMAIN CONTAINING PROTEIN"/>
    <property type="match status" value="1"/>
</dbReference>
<dbReference type="PANTHER" id="PTHR36223:SF1">
    <property type="entry name" value="TRANSCRIPTION ELONGATION FACTOR EAF N-TERMINAL DOMAIN-CONTAINING PROTEIN"/>
    <property type="match status" value="1"/>
</dbReference>
<dbReference type="Pfam" id="PF25534">
    <property type="entry name" value="DUF7918"/>
    <property type="match status" value="1"/>
</dbReference>
<dbReference type="Proteomes" id="UP000027195">
    <property type="component" value="Unassembled WGS sequence"/>
</dbReference>
<proteinExistence type="predicted"/>
<dbReference type="OrthoDB" id="3364132at2759"/>
<name>A0A067MJK1_BOTB1</name>
<reference evidence="4" key="1">
    <citation type="journal article" date="2014" name="Proc. Natl. Acad. Sci. U.S.A.">
        <title>Extensive sampling of basidiomycete genomes demonstrates inadequacy of the white-rot/brown-rot paradigm for wood decay fungi.</title>
        <authorList>
            <person name="Riley R."/>
            <person name="Salamov A.A."/>
            <person name="Brown D.W."/>
            <person name="Nagy L.G."/>
            <person name="Floudas D."/>
            <person name="Held B.W."/>
            <person name="Levasseur A."/>
            <person name="Lombard V."/>
            <person name="Morin E."/>
            <person name="Otillar R."/>
            <person name="Lindquist E.A."/>
            <person name="Sun H."/>
            <person name="LaButti K.M."/>
            <person name="Schmutz J."/>
            <person name="Jabbour D."/>
            <person name="Luo H."/>
            <person name="Baker S.E."/>
            <person name="Pisabarro A.G."/>
            <person name="Walton J.D."/>
            <person name="Blanchette R.A."/>
            <person name="Henrissat B."/>
            <person name="Martin F."/>
            <person name="Cullen D."/>
            <person name="Hibbett D.S."/>
            <person name="Grigoriev I.V."/>
        </authorList>
    </citation>
    <scope>NUCLEOTIDE SEQUENCE [LARGE SCALE GENOMIC DNA]</scope>
    <source>
        <strain evidence="4">FD-172 SS1</strain>
    </source>
</reference>
<feature type="region of interest" description="Disordered" evidence="1">
    <location>
        <begin position="251"/>
        <end position="290"/>
    </location>
</feature>
<feature type="region of interest" description="Disordered" evidence="1">
    <location>
        <begin position="137"/>
        <end position="158"/>
    </location>
</feature>
<accession>A0A067MJK1</accession>
<feature type="domain" description="DUF7918" evidence="2">
    <location>
        <begin position="10"/>
        <end position="210"/>
    </location>
</feature>
<dbReference type="InParanoid" id="A0A067MJK1"/>
<dbReference type="HOGENOM" id="CLU_060356_3_1_1"/>
<evidence type="ECO:0000313" key="3">
    <source>
        <dbReference type="EMBL" id="KDQ14880.1"/>
    </source>
</evidence>
<feature type="compositionally biased region" description="Basic and acidic residues" evidence="1">
    <location>
        <begin position="137"/>
        <end position="149"/>
    </location>
</feature>
<dbReference type="InterPro" id="IPR057678">
    <property type="entry name" value="DUF7918"/>
</dbReference>
<evidence type="ECO:0000256" key="1">
    <source>
        <dbReference type="SAM" id="MobiDB-lite"/>
    </source>
</evidence>
<dbReference type="STRING" id="930990.A0A067MJK1"/>
<gene>
    <name evidence="3" type="ORF">BOTBODRAFT_32240</name>
</gene>
<dbReference type="AlphaFoldDB" id="A0A067MJK1"/>
<evidence type="ECO:0000313" key="4">
    <source>
        <dbReference type="Proteomes" id="UP000027195"/>
    </source>
</evidence>
<organism evidence="3 4">
    <name type="scientific">Botryobasidium botryosum (strain FD-172 SS1)</name>
    <dbReference type="NCBI Taxonomy" id="930990"/>
    <lineage>
        <taxon>Eukaryota</taxon>
        <taxon>Fungi</taxon>
        <taxon>Dikarya</taxon>
        <taxon>Basidiomycota</taxon>
        <taxon>Agaricomycotina</taxon>
        <taxon>Agaricomycetes</taxon>
        <taxon>Cantharellales</taxon>
        <taxon>Botryobasidiaceae</taxon>
        <taxon>Botryobasidium</taxon>
    </lineage>
</organism>
<keyword evidence="4" id="KW-1185">Reference proteome</keyword>
<protein>
    <recommendedName>
        <fullName evidence="2">DUF7918 domain-containing protein</fullName>
    </recommendedName>
</protein>
<sequence>MPTHRGFSAWIVSGGQTLEEFKPETEEGGRTKSCWVPSEAGKKFEINWMDVDGIDIVTSGEVSIDGHLVDACSLQGKKGDSTYSSGIPISRTEIRPFLFSTLEVTDNETAPIRTSADLGTISLTVWRVILREEGKPRRAEALTHGPVHEKSKKGGSHVVGFGAAEKDESYGGMSWEVSPYSPEDKVTPYVKFVFKYRPLDLLQANDIAPRPKTSVKSWEKNGPRNSESIKIEGDDVDEKIRVLEEQVSILKSQKRKSEQEVSNTSKKMKSEDVNPQPHVVLEEEEIIDLT</sequence>
<evidence type="ECO:0000259" key="2">
    <source>
        <dbReference type="Pfam" id="PF25534"/>
    </source>
</evidence>
<dbReference type="EMBL" id="KL198035">
    <property type="protein sequence ID" value="KDQ14880.1"/>
    <property type="molecule type" value="Genomic_DNA"/>
</dbReference>